<evidence type="ECO:0000313" key="2">
    <source>
        <dbReference type="EMBL" id="MDV2078681.1"/>
    </source>
</evidence>
<reference evidence="2 3" key="1">
    <citation type="submission" date="2023-10" db="EMBL/GenBank/DDBJ databases">
        <title>Characteristics and mechanism of a salt-tolerant marine origin heterotrophic nitrifying- aerobic denitrifying bacteria Marinobacter xestospongiae HN1.</title>
        <authorList>
            <person name="Qi R."/>
        </authorList>
    </citation>
    <scope>NUCLEOTIDE SEQUENCE [LARGE SCALE GENOMIC DNA]</scope>
    <source>
        <strain evidence="2 3">HN1</strain>
    </source>
</reference>
<dbReference type="EMBL" id="JAWIIJ010000004">
    <property type="protein sequence ID" value="MDV2078681.1"/>
    <property type="molecule type" value="Genomic_DNA"/>
</dbReference>
<name>A0ABU3VY77_9GAMM</name>
<dbReference type="NCBIfam" id="TIGR04354">
    <property type="entry name" value="amphi-Trp"/>
    <property type="match status" value="1"/>
</dbReference>
<dbReference type="Proteomes" id="UP001269819">
    <property type="component" value="Unassembled WGS sequence"/>
</dbReference>
<keyword evidence="3" id="KW-1185">Reference proteome</keyword>
<dbReference type="Pfam" id="PF20068">
    <property type="entry name" value="Amphi-Trp"/>
    <property type="match status" value="1"/>
</dbReference>
<dbReference type="RefSeq" id="WP_227173688.1">
    <property type="nucleotide sequence ID" value="NZ_BAABBC010000009.1"/>
</dbReference>
<comment type="caution">
    <text evidence="2">The sequence shown here is derived from an EMBL/GenBank/DDBJ whole genome shotgun (WGS) entry which is preliminary data.</text>
</comment>
<protein>
    <submittedName>
        <fullName evidence="2">Amphi-Trp domain-containing protein</fullName>
    </submittedName>
</protein>
<evidence type="ECO:0000259" key="1">
    <source>
        <dbReference type="Pfam" id="PF20068"/>
    </source>
</evidence>
<evidence type="ECO:0000313" key="3">
    <source>
        <dbReference type="Proteomes" id="UP001269819"/>
    </source>
</evidence>
<sequence length="91" mass="10270">MTNDKTRFRHQSLQDRKSVQSLLKAITKGIAKGNLEFRDEEGEITLHPEGLLNLKVTARREGSRDRLDIQVSWHSEEAVGSDGKLVVNGKE</sequence>
<feature type="domain" description="Amphi-Trp" evidence="1">
    <location>
        <begin position="3"/>
        <end position="86"/>
    </location>
</feature>
<dbReference type="InterPro" id="IPR027598">
    <property type="entry name" value="Amphi-Trp_dom"/>
</dbReference>
<proteinExistence type="predicted"/>
<gene>
    <name evidence="2" type="ORF">RYS15_08285</name>
</gene>
<organism evidence="2 3">
    <name type="scientific">Marinobacter xestospongiae</name>
    <dbReference type="NCBI Taxonomy" id="994319"/>
    <lineage>
        <taxon>Bacteria</taxon>
        <taxon>Pseudomonadati</taxon>
        <taxon>Pseudomonadota</taxon>
        <taxon>Gammaproteobacteria</taxon>
        <taxon>Pseudomonadales</taxon>
        <taxon>Marinobacteraceae</taxon>
        <taxon>Marinobacter</taxon>
    </lineage>
</organism>
<accession>A0ABU3VY77</accession>